<dbReference type="Pfam" id="PF00153">
    <property type="entry name" value="Mito_carr"/>
    <property type="match status" value="3"/>
</dbReference>
<proteinExistence type="inferred from homology"/>
<keyword evidence="5 6" id="KW-0472">Membrane</keyword>
<evidence type="ECO:0000256" key="4">
    <source>
        <dbReference type="ARBA" id="ARBA00022737"/>
    </source>
</evidence>
<dbReference type="PROSITE" id="PS50920">
    <property type="entry name" value="SOLCAR"/>
    <property type="match status" value="3"/>
</dbReference>
<keyword evidence="4" id="KW-0677">Repeat</keyword>
<dbReference type="InterPro" id="IPR023395">
    <property type="entry name" value="MCP_dom_sf"/>
</dbReference>
<protein>
    <recommendedName>
        <fullName evidence="10">Mitochondrial carrier protein</fullName>
    </recommendedName>
</protein>
<accession>A0A836IL90</accession>
<feature type="repeat" description="Solcar" evidence="6">
    <location>
        <begin position="133"/>
        <end position="218"/>
    </location>
</feature>
<name>A0A836IL90_9TRYP</name>
<dbReference type="RefSeq" id="XP_067757801.1">
    <property type="nucleotide sequence ID" value="XM_067901775.1"/>
</dbReference>
<dbReference type="Proteomes" id="UP000674318">
    <property type="component" value="Unassembled WGS sequence"/>
</dbReference>
<feature type="repeat" description="Solcar" evidence="6">
    <location>
        <begin position="235"/>
        <end position="324"/>
    </location>
</feature>
<sequence length="345" mass="37573">MASSEKKHAAWVDVVAGGFGGALAKSLLSPFQRIVVLQQLGQHKNHSINQLVRHIYAHDGLKSFWRGNLTSVIIRVPYSGIQFLLYTQLKFLFQDWLDRRNSTAALSGHGAKGDNDNDAGRESGAVTSKEVMEKFIMKCGAGGLSATIAGAAVYPGEVVRLRLMSGEKKFTGIAHTCRLVYRETHSLRNFYRGLGASLMQRVPDILISFATYETVKYAILDSPTLPFFTENYAARNVLSTVVGGSAAAIASIAVAFPLDVAKRRIGMSGQGTDKTVYRGVGDCLKRIYAKEGIRGCYAGALVEAVRCVPQVILMWMFIETIQRELSPYGRVSSTTKEAATVKAAP</sequence>
<keyword evidence="2 7" id="KW-0813">Transport</keyword>
<comment type="similarity">
    <text evidence="7">Belongs to the mitochondrial carrier (TC 2.A.29) family.</text>
</comment>
<dbReference type="GO" id="GO:0016020">
    <property type="term" value="C:membrane"/>
    <property type="evidence" value="ECO:0007669"/>
    <property type="project" value="UniProtKB-SubCell"/>
</dbReference>
<dbReference type="GeneID" id="94291852"/>
<evidence type="ECO:0000256" key="5">
    <source>
        <dbReference type="ARBA" id="ARBA00023136"/>
    </source>
</evidence>
<comment type="subcellular location">
    <subcellularLocation>
        <location evidence="1">Membrane</location>
        <topology evidence="1">Multi-pass membrane protein</topology>
    </subcellularLocation>
</comment>
<feature type="repeat" description="Solcar" evidence="6">
    <location>
        <begin position="8"/>
        <end position="92"/>
    </location>
</feature>
<evidence type="ECO:0000256" key="7">
    <source>
        <dbReference type="RuleBase" id="RU000488"/>
    </source>
</evidence>
<dbReference type="OrthoDB" id="270584at2759"/>
<dbReference type="AlphaFoldDB" id="A0A836IL90"/>
<dbReference type="Gene3D" id="1.50.40.10">
    <property type="entry name" value="Mitochondrial carrier domain"/>
    <property type="match status" value="1"/>
</dbReference>
<evidence type="ECO:0000256" key="1">
    <source>
        <dbReference type="ARBA" id="ARBA00004141"/>
    </source>
</evidence>
<dbReference type="SUPFAM" id="SSF103506">
    <property type="entry name" value="Mitochondrial carrier"/>
    <property type="match status" value="1"/>
</dbReference>
<dbReference type="GO" id="GO:0055085">
    <property type="term" value="P:transmembrane transport"/>
    <property type="evidence" value="ECO:0007669"/>
    <property type="project" value="InterPro"/>
</dbReference>
<evidence type="ECO:0000256" key="2">
    <source>
        <dbReference type="ARBA" id="ARBA00022448"/>
    </source>
</evidence>
<evidence type="ECO:0008006" key="10">
    <source>
        <dbReference type="Google" id="ProtNLM"/>
    </source>
</evidence>
<dbReference type="PANTHER" id="PTHR24089">
    <property type="entry name" value="SOLUTE CARRIER FAMILY 25"/>
    <property type="match status" value="1"/>
</dbReference>
<dbReference type="PRINTS" id="PR00926">
    <property type="entry name" value="MITOCARRIER"/>
</dbReference>
<evidence type="ECO:0000313" key="8">
    <source>
        <dbReference type="EMBL" id="KAG5507075.1"/>
    </source>
</evidence>
<gene>
    <name evidence="8" type="ORF">JKF63_05821</name>
</gene>
<dbReference type="KEGG" id="phet:94291852"/>
<evidence type="ECO:0000313" key="9">
    <source>
        <dbReference type="Proteomes" id="UP000674318"/>
    </source>
</evidence>
<dbReference type="EMBL" id="JAFJZO010000019">
    <property type="protein sequence ID" value="KAG5507075.1"/>
    <property type="molecule type" value="Genomic_DNA"/>
</dbReference>
<dbReference type="InterPro" id="IPR018108">
    <property type="entry name" value="MCP_transmembrane"/>
</dbReference>
<dbReference type="InterPro" id="IPR002067">
    <property type="entry name" value="MCP"/>
</dbReference>
<evidence type="ECO:0000256" key="3">
    <source>
        <dbReference type="ARBA" id="ARBA00022692"/>
    </source>
</evidence>
<keyword evidence="3 6" id="KW-0812">Transmembrane</keyword>
<organism evidence="8 9">
    <name type="scientific">Porcisia hertigi</name>
    <dbReference type="NCBI Taxonomy" id="2761500"/>
    <lineage>
        <taxon>Eukaryota</taxon>
        <taxon>Discoba</taxon>
        <taxon>Euglenozoa</taxon>
        <taxon>Kinetoplastea</taxon>
        <taxon>Metakinetoplastina</taxon>
        <taxon>Trypanosomatida</taxon>
        <taxon>Trypanosomatidae</taxon>
        <taxon>Leishmaniinae</taxon>
        <taxon>Porcisia</taxon>
    </lineage>
</organism>
<comment type="caution">
    <text evidence="8">The sequence shown here is derived from an EMBL/GenBank/DDBJ whole genome shotgun (WGS) entry which is preliminary data.</text>
</comment>
<keyword evidence="9" id="KW-1185">Reference proteome</keyword>
<reference evidence="8 9" key="1">
    <citation type="submission" date="2021-02" db="EMBL/GenBank/DDBJ databases">
        <title>Porcisia hertigi Genome sequencing and assembly.</title>
        <authorList>
            <person name="Almutairi H."/>
            <person name="Gatherer D."/>
        </authorList>
    </citation>
    <scope>NUCLEOTIDE SEQUENCE [LARGE SCALE GENOMIC DNA]</scope>
    <source>
        <strain evidence="8 9">C119</strain>
    </source>
</reference>
<evidence type="ECO:0000256" key="6">
    <source>
        <dbReference type="PROSITE-ProRule" id="PRU00282"/>
    </source>
</evidence>